<dbReference type="PROSITE" id="PS50828">
    <property type="entry name" value="SMR"/>
    <property type="match status" value="1"/>
</dbReference>
<dbReference type="SMART" id="SM00463">
    <property type="entry name" value="SMR"/>
    <property type="match status" value="1"/>
</dbReference>
<dbReference type="SUPFAM" id="SSF160443">
    <property type="entry name" value="SMR domain-like"/>
    <property type="match status" value="1"/>
</dbReference>
<dbReference type="PANTHER" id="PTHR35562">
    <property type="entry name" value="DNA ENDONUCLEASE SMRA-RELATED"/>
    <property type="match status" value="1"/>
</dbReference>
<dbReference type="InterPro" id="IPR036063">
    <property type="entry name" value="Smr_dom_sf"/>
</dbReference>
<gene>
    <name evidence="3" type="ORF">GGQ61_003460</name>
</gene>
<keyword evidence="3" id="KW-0540">Nuclease</keyword>
<comment type="caution">
    <text evidence="3">The sequence shown here is derived from an EMBL/GenBank/DDBJ whole genome shotgun (WGS) entry which is preliminary data.</text>
</comment>
<proteinExistence type="predicted"/>
<dbReference type="PANTHER" id="PTHR35562:SF2">
    <property type="entry name" value="DNA ENDONUCLEASE SMRA-RELATED"/>
    <property type="match status" value="1"/>
</dbReference>
<keyword evidence="4" id="KW-1185">Reference proteome</keyword>
<protein>
    <submittedName>
        <fullName evidence="3">DNA-nicking Smr family endonuclease</fullName>
    </submittedName>
</protein>
<sequence>MKRPIRPDEQKLWAMVAATVHPHPGRQTDAPKPPPEPAIPALKAKGRVVDPAARLPLAEIMPPLRAPLRGEPEGIEPRRKHRIAKERDPIGARIDLHGMDQQRAKAALEAFVLRAWDEGYRAVLVITGKGTLGDGVLRRRAPEWLGGVALRGVVAGISEAHRRHGGEGALYVALKRKPRT</sequence>
<dbReference type="EMBL" id="JACIDK010000005">
    <property type="protein sequence ID" value="MBB3892724.1"/>
    <property type="molecule type" value="Genomic_DNA"/>
</dbReference>
<evidence type="ECO:0000313" key="3">
    <source>
        <dbReference type="EMBL" id="MBB3892724.1"/>
    </source>
</evidence>
<dbReference type="InterPro" id="IPR002625">
    <property type="entry name" value="Smr_dom"/>
</dbReference>
<feature type="domain" description="Smr" evidence="2">
    <location>
        <begin position="94"/>
        <end position="175"/>
    </location>
</feature>
<name>A0A840A333_9CAUL</name>
<dbReference type="AlphaFoldDB" id="A0A840A333"/>
<dbReference type="Pfam" id="PF01713">
    <property type="entry name" value="Smr"/>
    <property type="match status" value="1"/>
</dbReference>
<keyword evidence="3" id="KW-0378">Hydrolase</keyword>
<evidence type="ECO:0000256" key="1">
    <source>
        <dbReference type="SAM" id="MobiDB-lite"/>
    </source>
</evidence>
<evidence type="ECO:0000259" key="2">
    <source>
        <dbReference type="PROSITE" id="PS50828"/>
    </source>
</evidence>
<keyword evidence="3" id="KW-0255">Endonuclease</keyword>
<dbReference type="GO" id="GO:0004519">
    <property type="term" value="F:endonuclease activity"/>
    <property type="evidence" value="ECO:0007669"/>
    <property type="project" value="UniProtKB-KW"/>
</dbReference>
<accession>A0A840A333</accession>
<feature type="region of interest" description="Disordered" evidence="1">
    <location>
        <begin position="19"/>
        <end position="39"/>
    </location>
</feature>
<organism evidence="3 4">
    <name type="scientific">Phenylobacterium haematophilum</name>
    <dbReference type="NCBI Taxonomy" id="98513"/>
    <lineage>
        <taxon>Bacteria</taxon>
        <taxon>Pseudomonadati</taxon>
        <taxon>Pseudomonadota</taxon>
        <taxon>Alphaproteobacteria</taxon>
        <taxon>Caulobacterales</taxon>
        <taxon>Caulobacteraceae</taxon>
        <taxon>Phenylobacterium</taxon>
    </lineage>
</organism>
<reference evidence="3 4" key="1">
    <citation type="submission" date="2020-08" db="EMBL/GenBank/DDBJ databases">
        <title>Genomic Encyclopedia of Type Strains, Phase IV (KMG-IV): sequencing the most valuable type-strain genomes for metagenomic binning, comparative biology and taxonomic classification.</title>
        <authorList>
            <person name="Goeker M."/>
        </authorList>
    </citation>
    <scope>NUCLEOTIDE SEQUENCE [LARGE SCALE GENOMIC DNA]</scope>
    <source>
        <strain evidence="3 4">DSM 21793</strain>
    </source>
</reference>
<dbReference type="RefSeq" id="WP_183775478.1">
    <property type="nucleotide sequence ID" value="NZ_JACIDK010000005.1"/>
</dbReference>
<dbReference type="Gene3D" id="3.30.1370.110">
    <property type="match status" value="1"/>
</dbReference>
<dbReference type="Proteomes" id="UP000530564">
    <property type="component" value="Unassembled WGS sequence"/>
</dbReference>
<evidence type="ECO:0000313" key="4">
    <source>
        <dbReference type="Proteomes" id="UP000530564"/>
    </source>
</evidence>